<gene>
    <name evidence="3" type="ORF">B1A_03654</name>
</gene>
<dbReference type="InterPro" id="IPR014755">
    <property type="entry name" value="Cu-Rt/internalin_Ig-like"/>
</dbReference>
<feature type="non-terminal residue" evidence="3">
    <location>
        <position position="150"/>
    </location>
</feature>
<dbReference type="Pfam" id="PF13205">
    <property type="entry name" value="Big_5"/>
    <property type="match status" value="1"/>
</dbReference>
<keyword evidence="1" id="KW-0732">Signal</keyword>
<sequence>NTLYTATVTAAQSISGLAMVSPYVWTFSTGVAPNTTRPQVLSTVPATTLPGPTTGVPTNTAITAVFTEEMAPATITGSSFTLTGPGTTAVAGTVSYAVGAATATFTPTAALAAGTTYTATITTAATNLAGNALAGNPGCLARGEQLRLDL</sequence>
<comment type="caution">
    <text evidence="3">The sequence shown here is derived from an EMBL/GenBank/DDBJ whole genome shotgun (WGS) entry which is preliminary data.</text>
</comment>
<dbReference type="Gene3D" id="2.60.40.1220">
    <property type="match status" value="1"/>
</dbReference>
<feature type="domain" description="SbsA Ig-like" evidence="2">
    <location>
        <begin position="35"/>
        <end position="136"/>
    </location>
</feature>
<evidence type="ECO:0000313" key="3">
    <source>
        <dbReference type="EMBL" id="EQD75863.1"/>
    </source>
</evidence>
<dbReference type="AlphaFoldDB" id="T1C4T3"/>
<protein>
    <recommendedName>
        <fullName evidence="2">SbsA Ig-like domain-containing protein</fullName>
    </recommendedName>
</protein>
<reference evidence="3" key="2">
    <citation type="journal article" date="2014" name="ISME J.">
        <title>Microbial stratification in low pH oxic and suboxic macroscopic growths along an acid mine drainage.</title>
        <authorList>
            <person name="Mendez-Garcia C."/>
            <person name="Mesa V."/>
            <person name="Sprenger R.R."/>
            <person name="Richter M."/>
            <person name="Diez M.S."/>
            <person name="Solano J."/>
            <person name="Bargiela R."/>
            <person name="Golyshina O.V."/>
            <person name="Manteca A."/>
            <person name="Ramos J.L."/>
            <person name="Gallego J.R."/>
            <person name="Llorente I."/>
            <person name="Martins Dos Santos V.A."/>
            <person name="Jensen O.N."/>
            <person name="Pelaez A.I."/>
            <person name="Sanchez J."/>
            <person name="Ferrer M."/>
        </authorList>
    </citation>
    <scope>NUCLEOTIDE SEQUENCE</scope>
</reference>
<accession>T1C4T3</accession>
<dbReference type="InterPro" id="IPR032812">
    <property type="entry name" value="SbsA_Ig"/>
</dbReference>
<organism evidence="3">
    <name type="scientific">mine drainage metagenome</name>
    <dbReference type="NCBI Taxonomy" id="410659"/>
    <lineage>
        <taxon>unclassified sequences</taxon>
        <taxon>metagenomes</taxon>
        <taxon>ecological metagenomes</taxon>
    </lineage>
</organism>
<dbReference type="EMBL" id="AUZX01002677">
    <property type="protein sequence ID" value="EQD75863.1"/>
    <property type="molecule type" value="Genomic_DNA"/>
</dbReference>
<reference evidence="3" key="1">
    <citation type="submission" date="2013-08" db="EMBL/GenBank/DDBJ databases">
        <authorList>
            <person name="Mendez C."/>
            <person name="Richter M."/>
            <person name="Ferrer M."/>
            <person name="Sanchez J."/>
        </authorList>
    </citation>
    <scope>NUCLEOTIDE SEQUENCE</scope>
</reference>
<name>T1C4T3_9ZZZZ</name>
<proteinExistence type="predicted"/>
<feature type="non-terminal residue" evidence="3">
    <location>
        <position position="1"/>
    </location>
</feature>
<evidence type="ECO:0000256" key="1">
    <source>
        <dbReference type="ARBA" id="ARBA00022729"/>
    </source>
</evidence>
<evidence type="ECO:0000259" key="2">
    <source>
        <dbReference type="Pfam" id="PF13205"/>
    </source>
</evidence>